<organism evidence="1 2">
    <name type="scientific">Fimbriimonas ginsengisoli Gsoil 348</name>
    <dbReference type="NCBI Taxonomy" id="661478"/>
    <lineage>
        <taxon>Bacteria</taxon>
        <taxon>Bacillati</taxon>
        <taxon>Armatimonadota</taxon>
        <taxon>Fimbriimonadia</taxon>
        <taxon>Fimbriimonadales</taxon>
        <taxon>Fimbriimonadaceae</taxon>
        <taxon>Fimbriimonas</taxon>
    </lineage>
</organism>
<accession>A0A068NPZ1</accession>
<keyword evidence="2" id="KW-1185">Reference proteome</keyword>
<dbReference type="AlphaFoldDB" id="A0A068NPZ1"/>
<dbReference type="EMBL" id="CP007139">
    <property type="protein sequence ID" value="AIE83659.1"/>
    <property type="molecule type" value="Genomic_DNA"/>
</dbReference>
<dbReference type="OrthoDB" id="129618at2"/>
<sequence length="107" mass="11853">MPTETFKASRLTKGNFLFPTTIEVSEKAVTRRKRSWFSRDEISVSIGKVASVHIQTGLIWSTILIESSGGADPLTSHGHSKGDATRIKELIENYQAEHANLGDEDRP</sequence>
<evidence type="ECO:0000313" key="2">
    <source>
        <dbReference type="Proteomes" id="UP000027982"/>
    </source>
</evidence>
<dbReference type="HOGENOM" id="CLU_2206147_0_0_0"/>
<dbReference type="STRING" id="661478.OP10G_0291"/>
<gene>
    <name evidence="1" type="ORF">OP10G_0291</name>
</gene>
<name>A0A068NPZ1_FIMGI</name>
<dbReference type="RefSeq" id="WP_025227670.1">
    <property type="nucleotide sequence ID" value="NZ_CP007139.1"/>
</dbReference>
<dbReference type="KEGG" id="fgi:OP10G_0291"/>
<evidence type="ECO:0000313" key="1">
    <source>
        <dbReference type="EMBL" id="AIE83659.1"/>
    </source>
</evidence>
<dbReference type="eggNOG" id="ENOG50344A0">
    <property type="taxonomic scope" value="Bacteria"/>
</dbReference>
<evidence type="ECO:0008006" key="3">
    <source>
        <dbReference type="Google" id="ProtNLM"/>
    </source>
</evidence>
<protein>
    <recommendedName>
        <fullName evidence="3">DUF304 domain-containing protein</fullName>
    </recommendedName>
</protein>
<reference evidence="1 2" key="1">
    <citation type="journal article" date="2014" name="PLoS ONE">
        <title>The first complete genome sequence of the class fimbriimonadia in the phylum armatimonadetes.</title>
        <authorList>
            <person name="Hu Z.Y."/>
            <person name="Wang Y.Z."/>
            <person name="Im W.T."/>
            <person name="Wang S.Y."/>
            <person name="Zhao G.P."/>
            <person name="Zheng H.J."/>
            <person name="Quan Z.X."/>
        </authorList>
    </citation>
    <scope>NUCLEOTIDE SEQUENCE [LARGE SCALE GENOMIC DNA]</scope>
    <source>
        <strain evidence="1">Gsoil 348</strain>
    </source>
</reference>
<proteinExistence type="predicted"/>
<dbReference type="Proteomes" id="UP000027982">
    <property type="component" value="Chromosome"/>
</dbReference>